<proteinExistence type="predicted"/>
<gene>
    <name evidence="1" type="ORF">BCR34DRAFT_210604</name>
</gene>
<organism evidence="1 2">
    <name type="scientific">Clohesyomyces aquaticus</name>
    <dbReference type="NCBI Taxonomy" id="1231657"/>
    <lineage>
        <taxon>Eukaryota</taxon>
        <taxon>Fungi</taxon>
        <taxon>Dikarya</taxon>
        <taxon>Ascomycota</taxon>
        <taxon>Pezizomycotina</taxon>
        <taxon>Dothideomycetes</taxon>
        <taxon>Pleosporomycetidae</taxon>
        <taxon>Pleosporales</taxon>
        <taxon>Lindgomycetaceae</taxon>
        <taxon>Clohesyomyces</taxon>
    </lineage>
</organism>
<reference evidence="1 2" key="1">
    <citation type="submission" date="2016-07" db="EMBL/GenBank/DDBJ databases">
        <title>Pervasive Adenine N6-methylation of Active Genes in Fungi.</title>
        <authorList>
            <consortium name="DOE Joint Genome Institute"/>
            <person name="Mondo S.J."/>
            <person name="Dannebaum R.O."/>
            <person name="Kuo R.C."/>
            <person name="Labutti K."/>
            <person name="Haridas S."/>
            <person name="Kuo A."/>
            <person name="Salamov A."/>
            <person name="Ahrendt S.R."/>
            <person name="Lipzen A."/>
            <person name="Sullivan W."/>
            <person name="Andreopoulos W.B."/>
            <person name="Clum A."/>
            <person name="Lindquist E."/>
            <person name="Daum C."/>
            <person name="Ramamoorthy G.K."/>
            <person name="Gryganskyi A."/>
            <person name="Culley D."/>
            <person name="Magnuson J.K."/>
            <person name="James T.Y."/>
            <person name="O'Malley M.A."/>
            <person name="Stajich J.E."/>
            <person name="Spatafora J.W."/>
            <person name="Visel A."/>
            <person name="Grigoriev I.V."/>
        </authorList>
    </citation>
    <scope>NUCLEOTIDE SEQUENCE [LARGE SCALE GENOMIC DNA]</scope>
    <source>
        <strain evidence="1 2">CBS 115471</strain>
    </source>
</reference>
<dbReference type="AlphaFoldDB" id="A0A1Y2A9S4"/>
<comment type="caution">
    <text evidence="1">The sequence shown here is derived from an EMBL/GenBank/DDBJ whole genome shotgun (WGS) entry which is preliminary data.</text>
</comment>
<accession>A0A1Y2A9S4</accession>
<evidence type="ECO:0008006" key="3">
    <source>
        <dbReference type="Google" id="ProtNLM"/>
    </source>
</evidence>
<dbReference type="SUPFAM" id="SSF54427">
    <property type="entry name" value="NTF2-like"/>
    <property type="match status" value="1"/>
</dbReference>
<dbReference type="Gene3D" id="3.10.450.50">
    <property type="match status" value="1"/>
</dbReference>
<evidence type="ECO:0000313" key="1">
    <source>
        <dbReference type="EMBL" id="ORY19303.1"/>
    </source>
</evidence>
<keyword evidence="2" id="KW-1185">Reference proteome</keyword>
<evidence type="ECO:0000313" key="2">
    <source>
        <dbReference type="Proteomes" id="UP000193144"/>
    </source>
</evidence>
<dbReference type="EMBL" id="MCFA01000003">
    <property type="protein sequence ID" value="ORY19303.1"/>
    <property type="molecule type" value="Genomic_DNA"/>
</dbReference>
<dbReference type="InterPro" id="IPR032710">
    <property type="entry name" value="NTF2-like_dom_sf"/>
</dbReference>
<dbReference type="Proteomes" id="UP000193144">
    <property type="component" value="Unassembled WGS sequence"/>
</dbReference>
<sequence>MSYPTKPAFIHYGSFDEEIRAHPCMNWMEQYTLAADRKAWDTEPYSNWFTEDCALHKSTGEVVCGGDAAWKAIKEVYAPFSEHQHIPQFIAVWERENGWEMLGVATLYWSLPVPGEGVKVKDDNGKEWDGAGPAAFDFWYRKTNAGIRLEKEAIYVDSSVAVKEMVKRGMLKAEDIVK</sequence>
<dbReference type="OrthoDB" id="5271918at2759"/>
<protein>
    <recommendedName>
        <fullName evidence="3">SnoaL-like domain-containing protein</fullName>
    </recommendedName>
</protein>
<name>A0A1Y2A9S4_9PLEO</name>